<dbReference type="InterPro" id="IPR033756">
    <property type="entry name" value="YlxH/NBP35"/>
</dbReference>
<evidence type="ECO:0000256" key="7">
    <source>
        <dbReference type="HAMAP-Rule" id="MF_02040"/>
    </source>
</evidence>
<dbReference type="FunFam" id="3.40.50.300:FF:000418">
    <property type="entry name" value="Iron-sulfur cluster carrier protein"/>
    <property type="match status" value="1"/>
</dbReference>
<name>A0A5A7N4H2_9PROT</name>
<keyword evidence="5 7" id="KW-0411">Iron-sulfur</keyword>
<dbReference type="GO" id="GO:0005524">
    <property type="term" value="F:ATP binding"/>
    <property type="evidence" value="ECO:0007669"/>
    <property type="project" value="UniProtKB-UniRule"/>
</dbReference>
<evidence type="ECO:0000256" key="4">
    <source>
        <dbReference type="ARBA" id="ARBA00023004"/>
    </source>
</evidence>
<dbReference type="SUPFAM" id="SSF52540">
    <property type="entry name" value="P-loop containing nucleoside triphosphate hydrolases"/>
    <property type="match status" value="1"/>
</dbReference>
<dbReference type="Gene3D" id="3.40.50.300">
    <property type="entry name" value="P-loop containing nucleotide triphosphate hydrolases"/>
    <property type="match status" value="1"/>
</dbReference>
<reference evidence="8 9" key="1">
    <citation type="submission" date="2019-09" db="EMBL/GenBank/DDBJ databases">
        <title>NBRP : Genome information of microbial organism related human and environment.</title>
        <authorList>
            <person name="Hattori M."/>
            <person name="Oshima K."/>
            <person name="Inaba H."/>
            <person name="Suda W."/>
            <person name="Sakamoto M."/>
            <person name="Iino T."/>
            <person name="Kitahara M."/>
            <person name="Oshida Y."/>
            <person name="Iida T."/>
            <person name="Kudo T."/>
            <person name="Itoh T."/>
            <person name="Ohkuma M."/>
        </authorList>
    </citation>
    <scope>NUCLEOTIDE SEQUENCE [LARGE SCALE GENOMIC DNA]</scope>
    <source>
        <strain evidence="8 9">Q-1</strain>
    </source>
</reference>
<evidence type="ECO:0000256" key="3">
    <source>
        <dbReference type="ARBA" id="ARBA00022840"/>
    </source>
</evidence>
<dbReference type="GO" id="GO:0140663">
    <property type="term" value="F:ATP-dependent FeS chaperone activity"/>
    <property type="evidence" value="ECO:0007669"/>
    <property type="project" value="InterPro"/>
</dbReference>
<protein>
    <recommendedName>
        <fullName evidence="7">Iron-sulfur cluster carrier protein</fullName>
    </recommendedName>
</protein>
<dbReference type="GO" id="GO:0046872">
    <property type="term" value="F:metal ion binding"/>
    <property type="evidence" value="ECO:0007669"/>
    <property type="project" value="UniProtKB-KW"/>
</dbReference>
<feature type="binding site" evidence="7">
    <location>
        <begin position="28"/>
        <end position="35"/>
    </location>
    <ligand>
        <name>ATP</name>
        <dbReference type="ChEBI" id="CHEBI:30616"/>
    </ligand>
</feature>
<dbReference type="HAMAP" id="MF_02040">
    <property type="entry name" value="Mrp_NBP35"/>
    <property type="match status" value="1"/>
</dbReference>
<evidence type="ECO:0000256" key="5">
    <source>
        <dbReference type="ARBA" id="ARBA00023014"/>
    </source>
</evidence>
<dbReference type="InterPro" id="IPR019591">
    <property type="entry name" value="Mrp/NBP35_ATP-bd"/>
</dbReference>
<organism evidence="8 9">
    <name type="scientific">Iodidimonas nitroreducens</name>
    <dbReference type="NCBI Taxonomy" id="1236968"/>
    <lineage>
        <taxon>Bacteria</taxon>
        <taxon>Pseudomonadati</taxon>
        <taxon>Pseudomonadota</taxon>
        <taxon>Alphaproteobacteria</taxon>
        <taxon>Iodidimonadales</taxon>
        <taxon>Iodidimonadaceae</taxon>
        <taxon>Iodidimonas</taxon>
    </lineage>
</organism>
<dbReference type="GO" id="GO:0051539">
    <property type="term" value="F:4 iron, 4 sulfur cluster binding"/>
    <property type="evidence" value="ECO:0007669"/>
    <property type="project" value="TreeGrafter"/>
</dbReference>
<comment type="similarity">
    <text evidence="6 7">Belongs to the Mrp/NBP35 ATP-binding proteins family.</text>
</comment>
<dbReference type="PANTHER" id="PTHR42961">
    <property type="entry name" value="IRON-SULFUR PROTEIN NUBPL"/>
    <property type="match status" value="1"/>
</dbReference>
<proteinExistence type="inferred from homology"/>
<evidence type="ECO:0000256" key="2">
    <source>
        <dbReference type="ARBA" id="ARBA00022741"/>
    </source>
</evidence>
<dbReference type="AlphaFoldDB" id="A0A5A7N4H2"/>
<evidence type="ECO:0000313" key="8">
    <source>
        <dbReference type="EMBL" id="GER03173.1"/>
    </source>
</evidence>
<gene>
    <name evidence="8" type="ORF">JCM17846_08550</name>
</gene>
<evidence type="ECO:0000256" key="6">
    <source>
        <dbReference type="ARBA" id="ARBA00024036"/>
    </source>
</evidence>
<keyword evidence="7" id="KW-0378">Hydrolase</keyword>
<dbReference type="PANTHER" id="PTHR42961:SF2">
    <property type="entry name" value="IRON-SULFUR PROTEIN NUBPL"/>
    <property type="match status" value="1"/>
</dbReference>
<dbReference type="InterPro" id="IPR044304">
    <property type="entry name" value="NUBPL-like"/>
</dbReference>
<comment type="function">
    <text evidence="7">Binds and transfers iron-sulfur (Fe-S) clusters to target apoproteins. Can hydrolyze ATP.</text>
</comment>
<dbReference type="CDD" id="cd02037">
    <property type="entry name" value="Mrp_NBP35"/>
    <property type="match status" value="1"/>
</dbReference>
<evidence type="ECO:0000313" key="9">
    <source>
        <dbReference type="Proteomes" id="UP000324996"/>
    </source>
</evidence>
<dbReference type="InterPro" id="IPR027417">
    <property type="entry name" value="P-loop_NTPase"/>
</dbReference>
<dbReference type="Proteomes" id="UP000324996">
    <property type="component" value="Unassembled WGS sequence"/>
</dbReference>
<sequence>MPGKQGPKPAPPLEGIKDVKAIIAIASGKGGVGKSTTAVNLALALARRGLNVGLLDADIYGPSVPRLVGAQGKPDVAGKIIEPIIAHGIKTMSIGYLVDQEKAMVWRGPMVGSAVTQLLGDVHWGDLDILVVDMPPGTGDAQLTLSQKVPLAGAVIVSTPQDIALIDARKGLAMFRQVDVPIFGIIENMSYFLCPSCGDRADIFGTGGARETAAALGADFLGEIPLHMDIRETSDQGTPVVSVSPDGPQARAYLDIAEKIAARLSAK</sequence>
<dbReference type="GO" id="GO:0016226">
    <property type="term" value="P:iron-sulfur cluster assembly"/>
    <property type="evidence" value="ECO:0007669"/>
    <property type="project" value="InterPro"/>
</dbReference>
<dbReference type="EMBL" id="BKCN01000003">
    <property type="protein sequence ID" value="GER03173.1"/>
    <property type="molecule type" value="Genomic_DNA"/>
</dbReference>
<dbReference type="Pfam" id="PF10609">
    <property type="entry name" value="ParA"/>
    <property type="match status" value="1"/>
</dbReference>
<keyword evidence="3 7" id="KW-0067">ATP-binding</keyword>
<keyword evidence="1 7" id="KW-0479">Metal-binding</keyword>
<keyword evidence="9" id="KW-1185">Reference proteome</keyword>
<dbReference type="NCBIfam" id="NF008669">
    <property type="entry name" value="PRK11670.1"/>
    <property type="match status" value="1"/>
</dbReference>
<keyword evidence="4 7" id="KW-0408">Iron</keyword>
<evidence type="ECO:0000256" key="1">
    <source>
        <dbReference type="ARBA" id="ARBA00022723"/>
    </source>
</evidence>
<accession>A0A5A7N4H2</accession>
<keyword evidence="2 7" id="KW-0547">Nucleotide-binding</keyword>
<comment type="subunit">
    <text evidence="7">Homodimer.</text>
</comment>
<dbReference type="GO" id="GO:0016887">
    <property type="term" value="F:ATP hydrolysis activity"/>
    <property type="evidence" value="ECO:0007669"/>
    <property type="project" value="UniProtKB-UniRule"/>
</dbReference>
<comment type="caution">
    <text evidence="8">The sequence shown here is derived from an EMBL/GenBank/DDBJ whole genome shotgun (WGS) entry which is preliminary data.</text>
</comment>